<dbReference type="Proteomes" id="UP000008065">
    <property type="component" value="Unassembled WGS sequence"/>
</dbReference>
<feature type="compositionally biased region" description="Polar residues" evidence="1">
    <location>
        <begin position="18"/>
        <end position="45"/>
    </location>
</feature>
<evidence type="ECO:0000256" key="1">
    <source>
        <dbReference type="SAM" id="MobiDB-lite"/>
    </source>
</evidence>
<dbReference type="VEuPathDB" id="FungiDB:NEUTE1DRAFT_108276"/>
<evidence type="ECO:0000313" key="2">
    <source>
        <dbReference type="EMBL" id="EGO58677.1"/>
    </source>
</evidence>
<protein>
    <submittedName>
        <fullName evidence="2">Uncharacterized protein</fullName>
    </submittedName>
</protein>
<gene>
    <name evidence="2" type="ORF">NEUTE1DRAFT_108276</name>
</gene>
<evidence type="ECO:0000313" key="3">
    <source>
        <dbReference type="Proteomes" id="UP000008065"/>
    </source>
</evidence>
<dbReference type="HOGENOM" id="CLU_1652656_0_0_1"/>
<dbReference type="RefSeq" id="XP_009849010.1">
    <property type="nucleotide sequence ID" value="XM_009850708.1"/>
</dbReference>
<accession>F8MGV8</accession>
<feature type="compositionally biased region" description="Basic and acidic residues" evidence="1">
    <location>
        <begin position="1"/>
        <end position="11"/>
    </location>
</feature>
<organism evidence="2 3">
    <name type="scientific">Neurospora tetrasperma (strain FGSC 2508 / ATCC MYA-4615 / P0657)</name>
    <dbReference type="NCBI Taxonomy" id="510951"/>
    <lineage>
        <taxon>Eukaryota</taxon>
        <taxon>Fungi</taxon>
        <taxon>Dikarya</taxon>
        <taxon>Ascomycota</taxon>
        <taxon>Pezizomycotina</taxon>
        <taxon>Sordariomycetes</taxon>
        <taxon>Sordariomycetidae</taxon>
        <taxon>Sordariales</taxon>
        <taxon>Sordariaceae</taxon>
        <taxon>Neurospora</taxon>
    </lineage>
</organism>
<proteinExistence type="predicted"/>
<keyword evidence="3" id="KW-1185">Reference proteome</keyword>
<dbReference type="GeneID" id="20822399"/>
<dbReference type="AlphaFoldDB" id="F8MGV8"/>
<name>F8MGV8_NEUT8</name>
<dbReference type="KEGG" id="nte:NEUTE1DRAFT108276"/>
<dbReference type="EMBL" id="GL891303">
    <property type="protein sequence ID" value="EGO58677.1"/>
    <property type="molecule type" value="Genomic_DNA"/>
</dbReference>
<feature type="region of interest" description="Disordered" evidence="1">
    <location>
        <begin position="1"/>
        <end position="45"/>
    </location>
</feature>
<reference evidence="3" key="1">
    <citation type="journal article" date="2011" name="Genetics">
        <title>Massive changes in genome architecture accompany the transition to self-fertility in the filamentous fungus Neurospora tetrasperma.</title>
        <authorList>
            <person name="Ellison C.E."/>
            <person name="Stajich J.E."/>
            <person name="Jacobson D.J."/>
            <person name="Natvig D.O."/>
            <person name="Lapidus A."/>
            <person name="Foster B."/>
            <person name="Aerts A."/>
            <person name="Riley R."/>
            <person name="Lindquist E.A."/>
            <person name="Grigoriev I.V."/>
            <person name="Taylor J.W."/>
        </authorList>
    </citation>
    <scope>NUCLEOTIDE SEQUENCE [LARGE SCALE GENOMIC DNA]</scope>
    <source>
        <strain evidence="3">FGSC 2508 / P0657</strain>
    </source>
</reference>
<sequence length="160" mass="18202">MHETHATEQRFRHGSLRTGKTFNSNTRSPRGNHDTTIAHSHQNQQSLQQRVAVAQIESIAKDITADHIVIDQWKGITEMTCPAFFHPKNTKKPSKAPAPHKARPYHCSFARSTIGLSKEQRVERLKDAIRQATISNLTGDEKERGAQRQVRIIVWCAEME</sequence>